<evidence type="ECO:0000313" key="1">
    <source>
        <dbReference type="EMBL" id="ADV50114.1"/>
    </source>
</evidence>
<organism evidence="1 2">
    <name type="scientific">Cellulophaga algicola (strain DSM 14237 / IC166 / ACAM 630)</name>
    <dbReference type="NCBI Taxonomy" id="688270"/>
    <lineage>
        <taxon>Bacteria</taxon>
        <taxon>Pseudomonadati</taxon>
        <taxon>Bacteroidota</taxon>
        <taxon>Flavobacteriia</taxon>
        <taxon>Flavobacteriales</taxon>
        <taxon>Flavobacteriaceae</taxon>
        <taxon>Cellulophaga</taxon>
    </lineage>
</organism>
<keyword evidence="2" id="KW-1185">Reference proteome</keyword>
<dbReference type="RefSeq" id="WP_013551583.1">
    <property type="nucleotide sequence ID" value="NC_014934.1"/>
</dbReference>
<dbReference type="HOGENOM" id="CLU_1275421_0_0_10"/>
<proteinExistence type="predicted"/>
<protein>
    <submittedName>
        <fullName evidence="1">Uncharacterized protein</fullName>
    </submittedName>
</protein>
<reference evidence="1 2" key="1">
    <citation type="journal article" date="2010" name="Stand. Genomic Sci.">
        <title>Complete genome sequence of Cellulophaga algicola type strain (IC166).</title>
        <authorList>
            <person name="Abt B."/>
            <person name="Lu M."/>
            <person name="Misra M."/>
            <person name="Han C."/>
            <person name="Nolan M."/>
            <person name="Lucas S."/>
            <person name="Hammon N."/>
            <person name="Deshpande S."/>
            <person name="Cheng J.F."/>
            <person name="Tapia R."/>
            <person name="Goodwin L."/>
            <person name="Pitluck S."/>
            <person name="Liolios K."/>
            <person name="Pagani I."/>
            <person name="Ivanova N."/>
            <person name="Mavromatis K."/>
            <person name="Ovchinikova G."/>
            <person name="Pati A."/>
            <person name="Chen A."/>
            <person name="Palaniappan K."/>
            <person name="Land M."/>
            <person name="Hauser L."/>
            <person name="Chang Y.J."/>
            <person name="Jeffries C.D."/>
            <person name="Detter J.C."/>
            <person name="Brambilla E."/>
            <person name="Rohde M."/>
            <person name="Tindall B.J."/>
            <person name="Goker M."/>
            <person name="Woyke T."/>
            <person name="Bristow J."/>
            <person name="Eisen J.A."/>
            <person name="Markowitz V."/>
            <person name="Hugenholtz P."/>
            <person name="Kyrpides N.C."/>
            <person name="Klenk H.P."/>
            <person name="Lapidus A."/>
        </authorList>
    </citation>
    <scope>NUCLEOTIDE SEQUENCE [LARGE SCALE GENOMIC DNA]</scope>
    <source>
        <strain evidence="2">DSM 14237 / IC166 / ACAM 630</strain>
    </source>
</reference>
<dbReference type="AlphaFoldDB" id="E6XCX3"/>
<dbReference type="EMBL" id="CP002453">
    <property type="protein sequence ID" value="ADV50114.1"/>
    <property type="molecule type" value="Genomic_DNA"/>
</dbReference>
<accession>E6XCX3</accession>
<name>E6XCX3_CELAD</name>
<dbReference type="eggNOG" id="ENOG50349GM">
    <property type="taxonomic scope" value="Bacteria"/>
</dbReference>
<dbReference type="OrthoDB" id="6712457at2"/>
<dbReference type="KEGG" id="cao:Celal_2835"/>
<dbReference type="Proteomes" id="UP000008634">
    <property type="component" value="Chromosome"/>
</dbReference>
<dbReference type="STRING" id="688270.Celal_2835"/>
<evidence type="ECO:0000313" key="2">
    <source>
        <dbReference type="Proteomes" id="UP000008634"/>
    </source>
</evidence>
<gene>
    <name evidence="1" type="ordered locus">Celal_2835</name>
</gene>
<sequence>MTYLKILILLILLLPKLSISQVERINIQGKVVEFRTTSTNEDTQTETLTLFTGDKELASLILSDFDGDCSSENIELGTYKIIENSIIFYSYWASADRMQKNKYPYGFRKEQYRFDTNGELVLRTTELYIETYVDDWTVHQGMTFLNTNPKSEHELNLKNDYIAKAEKMYQSHFVLGAEKQQLEQEVREILKAKIKENTGYWAEVYGKNSKH</sequence>